<dbReference type="EMBL" id="FNZR01000003">
    <property type="protein sequence ID" value="SEL07431.1"/>
    <property type="molecule type" value="Genomic_DNA"/>
</dbReference>
<protein>
    <recommendedName>
        <fullName evidence="4">DUF4625 domain-containing protein</fullName>
    </recommendedName>
</protein>
<gene>
    <name evidence="2" type="ORF">SAMN05421740_103407</name>
</gene>
<dbReference type="STRING" id="332977.SAMN05421740_103407"/>
<dbReference type="OrthoDB" id="978436at2"/>
<evidence type="ECO:0000313" key="2">
    <source>
        <dbReference type="EMBL" id="SEL07431.1"/>
    </source>
</evidence>
<keyword evidence="3" id="KW-1185">Reference proteome</keyword>
<organism evidence="2 3">
    <name type="scientific">Parapedobacter koreensis</name>
    <dbReference type="NCBI Taxonomy" id="332977"/>
    <lineage>
        <taxon>Bacteria</taxon>
        <taxon>Pseudomonadati</taxon>
        <taxon>Bacteroidota</taxon>
        <taxon>Sphingobacteriia</taxon>
        <taxon>Sphingobacteriales</taxon>
        <taxon>Sphingobacteriaceae</taxon>
        <taxon>Parapedobacter</taxon>
    </lineage>
</organism>
<dbReference type="PROSITE" id="PS51257">
    <property type="entry name" value="PROKAR_LIPOPROTEIN"/>
    <property type="match status" value="1"/>
</dbReference>
<proteinExistence type="predicted"/>
<evidence type="ECO:0000256" key="1">
    <source>
        <dbReference type="SAM" id="SignalP"/>
    </source>
</evidence>
<name>A0A1H7M8I5_9SPHI</name>
<dbReference type="Proteomes" id="UP000198916">
    <property type="component" value="Unassembled WGS sequence"/>
</dbReference>
<accession>A0A1H7M8I5</accession>
<dbReference type="AlphaFoldDB" id="A0A1H7M8I5"/>
<feature type="chain" id="PRO_5011662838" description="DUF4625 domain-containing protein" evidence="1">
    <location>
        <begin position="26"/>
        <end position="209"/>
    </location>
</feature>
<reference evidence="3" key="1">
    <citation type="submission" date="2016-10" db="EMBL/GenBank/DDBJ databases">
        <authorList>
            <person name="Varghese N."/>
            <person name="Submissions S."/>
        </authorList>
    </citation>
    <scope>NUCLEOTIDE SEQUENCE [LARGE SCALE GENOMIC DNA]</scope>
    <source>
        <strain evidence="3">Jip14</strain>
    </source>
</reference>
<dbReference type="RefSeq" id="WP_090604940.1">
    <property type="nucleotide sequence ID" value="NZ_FNZR01000003.1"/>
</dbReference>
<sequence>MKKQFKNFSFALLSLGFLAFLSSCSKDDPDPEIPQEEIGGAKLTFTEVEWHGDHADDIENPEIVEVEFDEAGLPPVGAHLHLDVGKTYRLELKAYDFAGRESQQEFIEEAHIHQLFFLGAPEGVLDYQYADPDNVQVGVTGYLHVLKTSESFVFNVILRHLNEGVKSNITADDWNNPNYTQFGGENDLDLKVEVHVVEGDHDHEDEHDH</sequence>
<keyword evidence="1" id="KW-0732">Signal</keyword>
<evidence type="ECO:0008006" key="4">
    <source>
        <dbReference type="Google" id="ProtNLM"/>
    </source>
</evidence>
<feature type="signal peptide" evidence="1">
    <location>
        <begin position="1"/>
        <end position="25"/>
    </location>
</feature>
<evidence type="ECO:0000313" key="3">
    <source>
        <dbReference type="Proteomes" id="UP000198916"/>
    </source>
</evidence>